<protein>
    <recommendedName>
        <fullName evidence="3">FHA domain-containing protein</fullName>
    </recommendedName>
</protein>
<accession>A0ABU5EJY2</accession>
<keyword evidence="2" id="KW-1185">Reference proteome</keyword>
<name>A0ABU5EJY2_9FLAO</name>
<proteinExistence type="predicted"/>
<gene>
    <name evidence="1" type="ORF">SNF14_03410</name>
</gene>
<evidence type="ECO:0008006" key="3">
    <source>
        <dbReference type="Google" id="ProtNLM"/>
    </source>
</evidence>
<dbReference type="EMBL" id="JAXDAE010000002">
    <property type="protein sequence ID" value="MDY2586369.1"/>
    <property type="molecule type" value="Genomic_DNA"/>
</dbReference>
<dbReference type="RefSeq" id="WP_320554742.1">
    <property type="nucleotide sequence ID" value="NZ_JAXDAE010000002.1"/>
</dbReference>
<evidence type="ECO:0000313" key="2">
    <source>
        <dbReference type="Proteomes" id="UP001285855"/>
    </source>
</evidence>
<organism evidence="1 2">
    <name type="scientific">Winogradskyella aquimaris</name>
    <dbReference type="NCBI Taxonomy" id="864074"/>
    <lineage>
        <taxon>Bacteria</taxon>
        <taxon>Pseudomonadati</taxon>
        <taxon>Bacteroidota</taxon>
        <taxon>Flavobacteriia</taxon>
        <taxon>Flavobacteriales</taxon>
        <taxon>Flavobacteriaceae</taxon>
        <taxon>Winogradskyella</taxon>
    </lineage>
</organism>
<comment type="caution">
    <text evidence="1">The sequence shown here is derived from an EMBL/GenBank/DDBJ whole genome shotgun (WGS) entry which is preliminary data.</text>
</comment>
<reference evidence="1 2" key="1">
    <citation type="submission" date="2023-11" db="EMBL/GenBank/DDBJ databases">
        <title>Winogradskyella pelagius sp. nov., isolated from coastal sediment.</title>
        <authorList>
            <person name="Li F."/>
        </authorList>
    </citation>
    <scope>NUCLEOTIDE SEQUENCE [LARGE SCALE GENOMIC DNA]</scope>
    <source>
        <strain evidence="1 2">KCTC 23502</strain>
    </source>
</reference>
<evidence type="ECO:0000313" key="1">
    <source>
        <dbReference type="EMBL" id="MDY2586369.1"/>
    </source>
</evidence>
<dbReference type="Proteomes" id="UP001285855">
    <property type="component" value="Unassembled WGS sequence"/>
</dbReference>
<sequence length="151" mass="17275">MNKKVFLILSLLIGFAIVYLNLRNTKNTNRYSNDHGNYFIDKGNRLFIVPSTYVIIGNRHDIFLYNETANDVELAKDLKIKPNHFRILNMRESDSLILNNGIKFTFSNDNELEVEDNNSQISGLGGEFLNDYKVPNGVEWAFVIVEPGEGD</sequence>